<proteinExistence type="predicted"/>
<dbReference type="PANTHER" id="PTHR43540:SF3">
    <property type="entry name" value="ENTEROBACTIN SYNTHASE COMPONENT B"/>
    <property type="match status" value="1"/>
</dbReference>
<dbReference type="InterPro" id="IPR036380">
    <property type="entry name" value="Isochorismatase-like_sf"/>
</dbReference>
<organism evidence="3 4">
    <name type="scientific">Streptomyces lincolnensis</name>
    <dbReference type="NCBI Taxonomy" id="1915"/>
    <lineage>
        <taxon>Bacteria</taxon>
        <taxon>Bacillati</taxon>
        <taxon>Actinomycetota</taxon>
        <taxon>Actinomycetes</taxon>
        <taxon>Kitasatosporales</taxon>
        <taxon>Streptomycetaceae</taxon>
        <taxon>Streptomyces</taxon>
    </lineage>
</organism>
<feature type="compositionally biased region" description="Pro residues" evidence="1">
    <location>
        <begin position="231"/>
        <end position="244"/>
    </location>
</feature>
<evidence type="ECO:0000313" key="3">
    <source>
        <dbReference type="EMBL" id="ANS67692.1"/>
    </source>
</evidence>
<evidence type="ECO:0000256" key="1">
    <source>
        <dbReference type="SAM" id="MobiDB-lite"/>
    </source>
</evidence>
<feature type="region of interest" description="Disordered" evidence="1">
    <location>
        <begin position="224"/>
        <end position="244"/>
    </location>
</feature>
<dbReference type="InterPro" id="IPR000868">
    <property type="entry name" value="Isochorismatase-like_dom"/>
</dbReference>
<dbReference type="EMBL" id="CP016438">
    <property type="protein sequence ID" value="ANS67692.1"/>
    <property type="molecule type" value="Genomic_DNA"/>
</dbReference>
<gene>
    <name evidence="3" type="ORF">SLINC_5468</name>
</gene>
<protein>
    <submittedName>
        <fullName evidence="3">Isochorismatase</fullName>
    </submittedName>
</protein>
<dbReference type="InterPro" id="IPR050272">
    <property type="entry name" value="Isochorismatase-like_hydrls"/>
</dbReference>
<dbReference type="PANTHER" id="PTHR43540">
    <property type="entry name" value="PEROXYUREIDOACRYLATE/UREIDOACRYLATE AMIDOHYDROLASE-RELATED"/>
    <property type="match status" value="1"/>
</dbReference>
<evidence type="ECO:0000259" key="2">
    <source>
        <dbReference type="Pfam" id="PF00857"/>
    </source>
</evidence>
<dbReference type="OrthoDB" id="5794853at2"/>
<dbReference type="PIRSF" id="PIRSF001111">
    <property type="entry name" value="Isochorismatase"/>
    <property type="match status" value="1"/>
</dbReference>
<feature type="domain" description="Isochorismatase-like" evidence="2">
    <location>
        <begin position="31"/>
        <end position="205"/>
    </location>
</feature>
<sequence length="244" mass="26708">MPIPDIEPYPLPTEHELPPARVGWRLEAARSALLIHDMQQYFVDFLPAGSELRDGLIRRVAELREAAAAAGVPVYFTAQPGGMTRGERGLLHDFWGPGMKHTGAHKRILPELRPEPPAVVLTKWRYSAFARSPLAELLAGQGRDQLIICGVYAHVGILMTACDAFTRDIQPFVVADAIADFSAADHAAALDYLARRCALPVMTHEVVSRLALPARQDLELLAAGRRRRPPRTPPVPLATPPTAS</sequence>
<name>A0A1B1MH23_STRLN</name>
<dbReference type="RefSeq" id="WP_067438915.1">
    <property type="nucleotide sequence ID" value="NZ_CP016438.1"/>
</dbReference>
<reference evidence="3 4" key="1">
    <citation type="submission" date="2016-07" db="EMBL/GenBank/DDBJ databases">
        <title>Enhancement of antibiotic productionsby engineered nitrateutilization in actinobacteria.</title>
        <authorList>
            <person name="Meng S.C."/>
        </authorList>
    </citation>
    <scope>NUCLEOTIDE SEQUENCE [LARGE SCALE GENOMIC DNA]</scope>
    <source>
        <strain evidence="3 4">NRRL 2936</strain>
    </source>
</reference>
<dbReference type="Pfam" id="PF00857">
    <property type="entry name" value="Isochorismatase"/>
    <property type="match status" value="1"/>
</dbReference>
<keyword evidence="4" id="KW-1185">Reference proteome</keyword>
<dbReference type="InterPro" id="IPR016291">
    <property type="entry name" value="Isochorismatase"/>
</dbReference>
<dbReference type="Gene3D" id="3.40.50.850">
    <property type="entry name" value="Isochorismatase-like"/>
    <property type="match status" value="1"/>
</dbReference>
<dbReference type="Proteomes" id="UP000092598">
    <property type="component" value="Chromosome"/>
</dbReference>
<accession>A0A1B1MH23</accession>
<dbReference type="KEGG" id="sls:SLINC_5468"/>
<evidence type="ECO:0000313" key="4">
    <source>
        <dbReference type="Proteomes" id="UP000092598"/>
    </source>
</evidence>
<dbReference type="SUPFAM" id="SSF52499">
    <property type="entry name" value="Isochorismatase-like hydrolases"/>
    <property type="match status" value="1"/>
</dbReference>
<dbReference type="STRING" id="1915.SLINC_5468"/>
<dbReference type="AlphaFoldDB" id="A0A1B1MH23"/>
<dbReference type="GO" id="GO:0008908">
    <property type="term" value="F:isochorismatase activity"/>
    <property type="evidence" value="ECO:0007669"/>
    <property type="project" value="InterPro"/>
</dbReference>
<dbReference type="PRINTS" id="PR01398">
    <property type="entry name" value="ISCHRISMTASE"/>
</dbReference>